<dbReference type="KEGG" id="tbw:NCTC13354_00555"/>
<evidence type="ECO:0000313" key="2">
    <source>
        <dbReference type="EMBL" id="VEI12861.1"/>
    </source>
</evidence>
<accession>A0A448PD49</accession>
<sequence length="80" mass="8813">MIFPGYWSTQLSHQALFDEAVVASFGSTVHSPWIAIAVIALWFVVGSVVAAWLTEKSFTKETIGTLIVSNARMEKYMGMS</sequence>
<dbReference type="AlphaFoldDB" id="A0A448PD49"/>
<name>A0A448PD49_9ACTO</name>
<keyword evidence="1" id="KW-0472">Membrane</keyword>
<keyword evidence="3" id="KW-1185">Reference proteome</keyword>
<keyword evidence="1" id="KW-0812">Transmembrane</keyword>
<keyword evidence="1" id="KW-1133">Transmembrane helix</keyword>
<organism evidence="2 3">
    <name type="scientific">Trueperella bialowiezensis</name>
    <dbReference type="NCBI Taxonomy" id="312285"/>
    <lineage>
        <taxon>Bacteria</taxon>
        <taxon>Bacillati</taxon>
        <taxon>Actinomycetota</taxon>
        <taxon>Actinomycetes</taxon>
        <taxon>Actinomycetales</taxon>
        <taxon>Actinomycetaceae</taxon>
        <taxon>Trueperella</taxon>
    </lineage>
</organism>
<feature type="transmembrane region" description="Helical" evidence="1">
    <location>
        <begin position="33"/>
        <end position="53"/>
    </location>
</feature>
<dbReference type="EMBL" id="LR134476">
    <property type="protein sequence ID" value="VEI12861.1"/>
    <property type="molecule type" value="Genomic_DNA"/>
</dbReference>
<proteinExistence type="predicted"/>
<evidence type="ECO:0000313" key="3">
    <source>
        <dbReference type="Proteomes" id="UP000269542"/>
    </source>
</evidence>
<protein>
    <submittedName>
        <fullName evidence="2">Uncharacterized protein</fullName>
    </submittedName>
</protein>
<dbReference type="Proteomes" id="UP000269542">
    <property type="component" value="Chromosome"/>
</dbReference>
<evidence type="ECO:0000256" key="1">
    <source>
        <dbReference type="SAM" id="Phobius"/>
    </source>
</evidence>
<reference evidence="2 3" key="1">
    <citation type="submission" date="2018-12" db="EMBL/GenBank/DDBJ databases">
        <authorList>
            <consortium name="Pathogen Informatics"/>
        </authorList>
    </citation>
    <scope>NUCLEOTIDE SEQUENCE [LARGE SCALE GENOMIC DNA]</scope>
    <source>
        <strain evidence="2 3">NCTC13354</strain>
    </source>
</reference>
<gene>
    <name evidence="2" type="ORF">NCTC13354_00555</name>
</gene>